<reference evidence="1 2" key="1">
    <citation type="submission" date="2019-05" db="EMBL/GenBank/DDBJ databases">
        <title>Another draft genome of Portunus trituberculatus and its Hox gene families provides insights of decapod evolution.</title>
        <authorList>
            <person name="Jeong J.-H."/>
            <person name="Song I."/>
            <person name="Kim S."/>
            <person name="Choi T."/>
            <person name="Kim D."/>
            <person name="Ryu S."/>
            <person name="Kim W."/>
        </authorList>
    </citation>
    <scope>NUCLEOTIDE SEQUENCE [LARGE SCALE GENOMIC DNA]</scope>
    <source>
        <tissue evidence="1">Muscle</tissue>
    </source>
</reference>
<evidence type="ECO:0000313" key="2">
    <source>
        <dbReference type="Proteomes" id="UP000324222"/>
    </source>
</evidence>
<dbReference type="Proteomes" id="UP000324222">
    <property type="component" value="Unassembled WGS sequence"/>
</dbReference>
<gene>
    <name evidence="1" type="ORF">E2C01_077157</name>
</gene>
<proteinExistence type="predicted"/>
<keyword evidence="2" id="KW-1185">Reference proteome</keyword>
<comment type="caution">
    <text evidence="1">The sequence shown here is derived from an EMBL/GenBank/DDBJ whole genome shotgun (WGS) entry which is preliminary data.</text>
</comment>
<organism evidence="1 2">
    <name type="scientific">Portunus trituberculatus</name>
    <name type="common">Swimming crab</name>
    <name type="synonym">Neptunus trituberculatus</name>
    <dbReference type="NCBI Taxonomy" id="210409"/>
    <lineage>
        <taxon>Eukaryota</taxon>
        <taxon>Metazoa</taxon>
        <taxon>Ecdysozoa</taxon>
        <taxon>Arthropoda</taxon>
        <taxon>Crustacea</taxon>
        <taxon>Multicrustacea</taxon>
        <taxon>Malacostraca</taxon>
        <taxon>Eumalacostraca</taxon>
        <taxon>Eucarida</taxon>
        <taxon>Decapoda</taxon>
        <taxon>Pleocyemata</taxon>
        <taxon>Brachyura</taxon>
        <taxon>Eubrachyura</taxon>
        <taxon>Portunoidea</taxon>
        <taxon>Portunidae</taxon>
        <taxon>Portuninae</taxon>
        <taxon>Portunus</taxon>
    </lineage>
</organism>
<name>A0A5B7ILF5_PORTR</name>
<sequence length="17" mass="1827">MGPRNVGFLTGANWLHG</sequence>
<dbReference type="AlphaFoldDB" id="A0A5B7ILF5"/>
<protein>
    <submittedName>
        <fullName evidence="1">Uncharacterized protein</fullName>
    </submittedName>
</protein>
<accession>A0A5B7ILF5</accession>
<dbReference type="EMBL" id="VSRR010059911">
    <property type="protein sequence ID" value="MPC82487.1"/>
    <property type="molecule type" value="Genomic_DNA"/>
</dbReference>
<evidence type="ECO:0000313" key="1">
    <source>
        <dbReference type="EMBL" id="MPC82487.1"/>
    </source>
</evidence>